<evidence type="ECO:0000259" key="7">
    <source>
        <dbReference type="Pfam" id="PF14698"/>
    </source>
</evidence>
<comment type="similarity">
    <text evidence="5">Belongs to the lyase 1 family. Argininosuccinate lyase subfamily.</text>
</comment>
<dbReference type="CDD" id="cd01359">
    <property type="entry name" value="Argininosuccinate_lyase"/>
    <property type="match status" value="1"/>
</dbReference>
<dbReference type="GO" id="GO:0005829">
    <property type="term" value="C:cytosol"/>
    <property type="evidence" value="ECO:0007669"/>
    <property type="project" value="TreeGrafter"/>
</dbReference>
<evidence type="ECO:0000256" key="5">
    <source>
        <dbReference type="HAMAP-Rule" id="MF_00006"/>
    </source>
</evidence>
<dbReference type="FunFam" id="1.10.40.30:FF:000001">
    <property type="entry name" value="Argininosuccinate lyase"/>
    <property type="match status" value="1"/>
</dbReference>
<proteinExistence type="inferred from homology"/>
<keyword evidence="5 8" id="KW-0456">Lyase</keyword>
<dbReference type="FunFam" id="1.20.200.10:FF:000015">
    <property type="entry name" value="argininosuccinate lyase isoform X2"/>
    <property type="match status" value="1"/>
</dbReference>
<evidence type="ECO:0000256" key="2">
    <source>
        <dbReference type="ARBA" id="ARBA00012338"/>
    </source>
</evidence>
<dbReference type="InterPro" id="IPR009049">
    <property type="entry name" value="Argininosuccinate_lyase"/>
</dbReference>
<comment type="caution">
    <text evidence="8">The sequence shown here is derived from an EMBL/GenBank/DDBJ whole genome shotgun (WGS) entry which is preliminary data.</text>
</comment>
<sequence length="488" mass="55671">MVSKKKQARVKRVKEKESAAADNFIRGRFKDDISGITADFTSSLDIDKRLADFDIAGSIAHLYALRKAGVVSEKEKKEIEKSLLKIKEDIKTGAFKFDKRYEDIHMNIEKRLTLLAPVSGAKLHTARSRNDQVSIDFRLYVKNEIKKVALLSLDLRLELVNIAKNHIDTILPGYTHLQHAQPVSLAHHILAYYEMFAKDFERLINCYAAADVLTLGSGALAGVDFEIDRQLEAKMLGFAKISRNSMDSVSDRDFALEFNFALSMIMMHLSRFCEELIIWNSEEFGFIELKDEFTTGSSIMPQKKNPDVLELIRGKTGGVISNLLSLFIMMKALPLTYNRDMQEDKKPVMESADTVYNSILIFKEIIKTVKFNAKNMRSKLDDDFIYATDIATYLVKKGIPFRKSHEIVGRIVNYAKENKKTLSKLKVEEYKKICGGIENDIFEVFNPLASVNLKKSYGGTALNRVKSIINDYEEEIERNKKSLERLEQ</sequence>
<feature type="domain" description="Argininosuccinate lyase C-terminal" evidence="7">
    <location>
        <begin position="384"/>
        <end position="452"/>
    </location>
</feature>
<gene>
    <name evidence="5 8" type="primary">argH</name>
    <name evidence="8" type="ORF">EVJ47_00215</name>
</gene>
<dbReference type="Pfam" id="PF00206">
    <property type="entry name" value="Lyase_1"/>
    <property type="match status" value="1"/>
</dbReference>
<dbReference type="GO" id="GO:0004056">
    <property type="term" value="F:argininosuccinate lyase activity"/>
    <property type="evidence" value="ECO:0007669"/>
    <property type="project" value="UniProtKB-UniRule"/>
</dbReference>
<dbReference type="HAMAP" id="MF_00006">
    <property type="entry name" value="Arg_succ_lyase"/>
    <property type="match status" value="1"/>
</dbReference>
<dbReference type="InterPro" id="IPR020557">
    <property type="entry name" value="Fumarate_lyase_CS"/>
</dbReference>
<dbReference type="PANTHER" id="PTHR43814:SF1">
    <property type="entry name" value="ARGININOSUCCINATE LYASE"/>
    <property type="match status" value="1"/>
</dbReference>
<dbReference type="InterPro" id="IPR024083">
    <property type="entry name" value="Fumarase/histidase_N"/>
</dbReference>
<dbReference type="InterPro" id="IPR022761">
    <property type="entry name" value="Fumarate_lyase_N"/>
</dbReference>
<dbReference type="Gene3D" id="1.10.40.30">
    <property type="entry name" value="Fumarase/aspartase (C-terminal domain)"/>
    <property type="match status" value="1"/>
</dbReference>
<comment type="catalytic activity">
    <reaction evidence="5">
        <text>2-(N(omega)-L-arginino)succinate = fumarate + L-arginine</text>
        <dbReference type="Rhea" id="RHEA:24020"/>
        <dbReference type="ChEBI" id="CHEBI:29806"/>
        <dbReference type="ChEBI" id="CHEBI:32682"/>
        <dbReference type="ChEBI" id="CHEBI:57472"/>
        <dbReference type="EC" id="4.3.2.1"/>
    </reaction>
</comment>
<dbReference type="Proteomes" id="UP000320813">
    <property type="component" value="Unassembled WGS sequence"/>
</dbReference>
<protein>
    <recommendedName>
        <fullName evidence="2 5">Argininosuccinate lyase</fullName>
        <shortName evidence="5">ASAL</shortName>
        <ecNumber evidence="2 5">4.3.2.1</ecNumber>
    </recommendedName>
    <alternativeName>
        <fullName evidence="5">Arginosuccinase</fullName>
    </alternativeName>
</protein>
<evidence type="ECO:0000313" key="8">
    <source>
        <dbReference type="EMBL" id="RZD14749.1"/>
    </source>
</evidence>
<dbReference type="PROSITE" id="PS00163">
    <property type="entry name" value="FUMARATE_LYASES"/>
    <property type="match status" value="1"/>
</dbReference>
<evidence type="ECO:0000256" key="3">
    <source>
        <dbReference type="ARBA" id="ARBA00022571"/>
    </source>
</evidence>
<accession>A0A519BBU8</accession>
<evidence type="ECO:0000256" key="4">
    <source>
        <dbReference type="ARBA" id="ARBA00022605"/>
    </source>
</evidence>
<evidence type="ECO:0000313" key="9">
    <source>
        <dbReference type="Proteomes" id="UP000320813"/>
    </source>
</evidence>
<dbReference type="PRINTS" id="PR00149">
    <property type="entry name" value="FUMRATELYASE"/>
</dbReference>
<dbReference type="PANTHER" id="PTHR43814">
    <property type="entry name" value="ARGININOSUCCINATE LYASE"/>
    <property type="match status" value="1"/>
</dbReference>
<dbReference type="InterPro" id="IPR008948">
    <property type="entry name" value="L-Aspartase-like"/>
</dbReference>
<name>A0A519BBU8_9DELT</name>
<reference evidence="8 9" key="1">
    <citation type="submission" date="2019-01" db="EMBL/GenBank/DDBJ databases">
        <title>Insights into ecological role of a new deltaproteobacterial order Candidatus Sinidesulfobacterales (Sva0485) by metagenomics and metatranscriptomics.</title>
        <authorList>
            <person name="Tan S."/>
            <person name="Liu J."/>
            <person name="Fang Y."/>
            <person name="Hedlund B.P."/>
            <person name="Lian Z.H."/>
            <person name="Huang L.Y."/>
            <person name="Li J.T."/>
            <person name="Huang L.N."/>
            <person name="Li W.J."/>
            <person name="Jiang H.C."/>
            <person name="Dong H.L."/>
            <person name="Shu W.S."/>
        </authorList>
    </citation>
    <scope>NUCLEOTIDE SEQUENCE [LARGE SCALE GENOMIC DNA]</scope>
    <source>
        <strain evidence="8">AP3</strain>
    </source>
</reference>
<organism evidence="8 9">
    <name type="scientific">Candidatus Acidulodesulfobacterium ferriphilum</name>
    <dbReference type="NCBI Taxonomy" id="2597223"/>
    <lineage>
        <taxon>Bacteria</taxon>
        <taxon>Deltaproteobacteria</taxon>
        <taxon>Candidatus Acidulodesulfobacterales</taxon>
        <taxon>Candidatus Acidulodesulfobacterium</taxon>
    </lineage>
</organism>
<dbReference type="SUPFAM" id="SSF48557">
    <property type="entry name" value="L-aspartase-like"/>
    <property type="match status" value="1"/>
</dbReference>
<dbReference type="NCBIfam" id="TIGR00838">
    <property type="entry name" value="argH"/>
    <property type="match status" value="1"/>
</dbReference>
<evidence type="ECO:0000256" key="1">
    <source>
        <dbReference type="ARBA" id="ARBA00004941"/>
    </source>
</evidence>
<comment type="subcellular location">
    <subcellularLocation>
        <location evidence="5">Cytoplasm</location>
    </subcellularLocation>
</comment>
<dbReference type="AlphaFoldDB" id="A0A519BBU8"/>
<comment type="pathway">
    <text evidence="1 5">Amino-acid biosynthesis; L-arginine biosynthesis; L-arginine from L-ornithine and carbamoyl phosphate: step 3/3.</text>
</comment>
<dbReference type="EMBL" id="SGBD01000001">
    <property type="protein sequence ID" value="RZD14749.1"/>
    <property type="molecule type" value="Genomic_DNA"/>
</dbReference>
<keyword evidence="3 5" id="KW-0055">Arginine biosynthesis</keyword>
<keyword evidence="4 5" id="KW-0028">Amino-acid biosynthesis</keyword>
<feature type="domain" description="Fumarate lyase N-terminal" evidence="6">
    <location>
        <begin position="27"/>
        <end position="320"/>
    </location>
</feature>
<dbReference type="InterPro" id="IPR000362">
    <property type="entry name" value="Fumarate_lyase_fam"/>
</dbReference>
<dbReference type="Gene3D" id="1.20.200.10">
    <property type="entry name" value="Fumarase/aspartase (Central domain)"/>
    <property type="match status" value="1"/>
</dbReference>
<keyword evidence="5" id="KW-0963">Cytoplasm</keyword>
<dbReference type="InterPro" id="IPR029419">
    <property type="entry name" value="Arg_succ_lyase_C"/>
</dbReference>
<evidence type="ECO:0000259" key="6">
    <source>
        <dbReference type="Pfam" id="PF00206"/>
    </source>
</evidence>
<dbReference type="Pfam" id="PF14698">
    <property type="entry name" value="ASL_C2"/>
    <property type="match status" value="1"/>
</dbReference>
<dbReference type="GO" id="GO:0042450">
    <property type="term" value="P:L-arginine biosynthetic process via ornithine"/>
    <property type="evidence" value="ECO:0007669"/>
    <property type="project" value="UniProtKB-UniRule"/>
</dbReference>
<dbReference type="Gene3D" id="1.10.275.10">
    <property type="entry name" value="Fumarase/aspartase (N-terminal domain)"/>
    <property type="match status" value="1"/>
</dbReference>
<dbReference type="PRINTS" id="PR00145">
    <property type="entry name" value="ARGSUCLYASE"/>
</dbReference>
<dbReference type="EC" id="4.3.2.1" evidence="2 5"/>
<dbReference type="UniPathway" id="UPA00068">
    <property type="reaction ID" value="UER00114"/>
</dbReference>